<dbReference type="Proteomes" id="UP001254813">
    <property type="component" value="Unassembled WGS sequence"/>
</dbReference>
<dbReference type="RefSeq" id="WP_310927968.1">
    <property type="nucleotide sequence ID" value="NZ_JAMQOQ010000002.1"/>
</dbReference>
<dbReference type="EMBL" id="JAMQOQ010000002">
    <property type="protein sequence ID" value="MDS0294123.1"/>
    <property type="molecule type" value="Genomic_DNA"/>
</dbReference>
<keyword evidence="2" id="KW-0472">Membrane</keyword>
<evidence type="ECO:0000313" key="3">
    <source>
        <dbReference type="EMBL" id="MDS0294123.1"/>
    </source>
</evidence>
<feature type="region of interest" description="Disordered" evidence="1">
    <location>
        <begin position="162"/>
        <end position="184"/>
    </location>
</feature>
<feature type="transmembrane region" description="Helical" evidence="2">
    <location>
        <begin position="230"/>
        <end position="251"/>
    </location>
</feature>
<evidence type="ECO:0000313" key="4">
    <source>
        <dbReference type="Proteomes" id="UP001254813"/>
    </source>
</evidence>
<protein>
    <submittedName>
        <fullName evidence="3">Uncharacterized protein</fullName>
    </submittedName>
</protein>
<keyword evidence="2" id="KW-0812">Transmembrane</keyword>
<evidence type="ECO:0000256" key="1">
    <source>
        <dbReference type="SAM" id="MobiDB-lite"/>
    </source>
</evidence>
<sequence>MTKTSWSRCSKLALAALVVLVTAAAPAAAVSVGGDDVPEEAQVGSKVTASVTLDELYKNPQLESWTLAGSTELEDVTWTVTYYDQTGAKVGQESFDGQNFSGANVAAADGTSEVEVSVSGTAPEVESYTYDPAQSFAVLSLEQTRAGGSTNDIDSWSAHHFTEESGDARDALDEARAAVADSGSEEARSTFEKAVSAFESGNSFGLATDLAADAESQAQQAQQSSQTMQMAIYAGGGLLALGAVVGGVFYWRSQQSGYDKLG</sequence>
<organism evidence="3 4">
    <name type="scientific">Halogeometricum luteum</name>
    <dbReference type="NCBI Taxonomy" id="2950537"/>
    <lineage>
        <taxon>Archaea</taxon>
        <taxon>Methanobacteriati</taxon>
        <taxon>Methanobacteriota</taxon>
        <taxon>Stenosarchaea group</taxon>
        <taxon>Halobacteria</taxon>
        <taxon>Halobacteriales</taxon>
        <taxon>Haloferacaceae</taxon>
        <taxon>Halogeometricum</taxon>
    </lineage>
</organism>
<keyword evidence="4" id="KW-1185">Reference proteome</keyword>
<gene>
    <name evidence="3" type="ORF">NDI79_08055</name>
</gene>
<accession>A0ABU2G008</accession>
<keyword evidence="2" id="KW-1133">Transmembrane helix</keyword>
<feature type="compositionally biased region" description="Basic and acidic residues" evidence="1">
    <location>
        <begin position="162"/>
        <end position="176"/>
    </location>
</feature>
<proteinExistence type="predicted"/>
<name>A0ABU2G008_9EURY</name>
<evidence type="ECO:0000256" key="2">
    <source>
        <dbReference type="SAM" id="Phobius"/>
    </source>
</evidence>
<comment type="caution">
    <text evidence="3">The sequence shown here is derived from an EMBL/GenBank/DDBJ whole genome shotgun (WGS) entry which is preliminary data.</text>
</comment>
<reference evidence="3 4" key="1">
    <citation type="submission" date="2022-06" db="EMBL/GenBank/DDBJ databases">
        <title>Halogeometricum sp. a new haloarchaeum isolate from saline soil.</title>
        <authorList>
            <person name="Strakova D."/>
            <person name="Galisteo C."/>
            <person name="Sanchez-Porro C."/>
            <person name="Ventosa A."/>
        </authorList>
    </citation>
    <scope>NUCLEOTIDE SEQUENCE [LARGE SCALE GENOMIC DNA]</scope>
    <source>
        <strain evidence="4">S3BR25-2</strain>
    </source>
</reference>